<reference evidence="2" key="1">
    <citation type="journal article" date="2012" name="BMC Genomics">
        <title>Genome sequence of the necrotrophic fungus Penicillium digitatum, the main postharvest pathogen of citrus.</title>
        <authorList>
            <person name="Marcet-Houben M."/>
            <person name="Ballester A.-R."/>
            <person name="de la Fuente B."/>
            <person name="Harries E."/>
            <person name="Marcos J.F."/>
            <person name="Gonzalez-Candelas L."/>
            <person name="Gabaldon T."/>
        </authorList>
    </citation>
    <scope>NUCLEOTIDE SEQUENCE [LARGE SCALE GENOMIC DNA]</scope>
    <source>
        <strain evidence="2">Pd1 / CECT 20795</strain>
    </source>
</reference>
<evidence type="ECO:0000313" key="2">
    <source>
        <dbReference type="Proteomes" id="UP000009886"/>
    </source>
</evidence>
<gene>
    <name evidence="1" type="ORF">PDIP_77120</name>
</gene>
<dbReference type="VEuPathDB" id="FungiDB:PDIP_77120"/>
<dbReference type="AlphaFoldDB" id="K9FF09"/>
<dbReference type="EMBL" id="AKCU01000472">
    <property type="protein sequence ID" value="EKV06747.1"/>
    <property type="molecule type" value="Genomic_DNA"/>
</dbReference>
<name>K9FF09_PEND1</name>
<comment type="caution">
    <text evidence="1">The sequence shown here is derived from an EMBL/GenBank/DDBJ whole genome shotgun (WGS) entry which is preliminary data.</text>
</comment>
<organism evidence="1 2">
    <name type="scientific">Penicillium digitatum (strain Pd1 / CECT 20795)</name>
    <name type="common">Green mold</name>
    <dbReference type="NCBI Taxonomy" id="1170230"/>
    <lineage>
        <taxon>Eukaryota</taxon>
        <taxon>Fungi</taxon>
        <taxon>Dikarya</taxon>
        <taxon>Ascomycota</taxon>
        <taxon>Pezizomycotina</taxon>
        <taxon>Eurotiomycetes</taxon>
        <taxon>Eurotiomycetidae</taxon>
        <taxon>Eurotiales</taxon>
        <taxon>Aspergillaceae</taxon>
        <taxon>Penicillium</taxon>
    </lineage>
</organism>
<evidence type="ECO:0000313" key="1">
    <source>
        <dbReference type="EMBL" id="EKV06747.1"/>
    </source>
</evidence>
<protein>
    <submittedName>
        <fullName evidence="1">Uncharacterized protein</fullName>
    </submittedName>
</protein>
<dbReference type="KEGG" id="pdp:PDIP_77120"/>
<dbReference type="Proteomes" id="UP000009886">
    <property type="component" value="Unassembled WGS sequence"/>
</dbReference>
<accession>K9FF09</accession>
<sequence length="43" mass="4664">MPQNAEVLTGRQTGEMDSVCDSCEISVCHRSFSRGLGGHRVRG</sequence>
<proteinExistence type="predicted"/>
<dbReference type="HOGENOM" id="CLU_3242327_0_0_1"/>